<dbReference type="PANTHER" id="PTHR22166:SF12">
    <property type="entry name" value="ENDOPLASMIC RETICULUM JUNCTION FORMATION PROTEIN LUNAPARK"/>
    <property type="match status" value="1"/>
</dbReference>
<evidence type="ECO:0000256" key="1">
    <source>
        <dbReference type="RuleBase" id="RU367073"/>
    </source>
</evidence>
<keyword evidence="1" id="KW-0862">Zinc</keyword>
<dbReference type="PANTHER" id="PTHR22166">
    <property type="entry name" value="ENDOPLASMIC RETICULUM JUNCTION FORMATION PROTEIN LUNAPARK"/>
    <property type="match status" value="1"/>
</dbReference>
<dbReference type="GO" id="GO:1903373">
    <property type="term" value="P:positive regulation of endoplasmic reticulum tubular network organization"/>
    <property type="evidence" value="ECO:0007669"/>
    <property type="project" value="UniProtKB-UniRule"/>
</dbReference>
<comment type="subcellular location">
    <subcellularLocation>
        <location evidence="1">Endoplasmic reticulum membrane</location>
        <topology evidence="1">Multi-pass membrane protein</topology>
    </subcellularLocation>
</comment>
<comment type="function">
    <text evidence="1">Plays a role in determining ER morphology.</text>
</comment>
<accession>G0V6U1</accession>
<feature type="transmembrane region" description="Helical" evidence="1">
    <location>
        <begin position="85"/>
        <end position="103"/>
    </location>
</feature>
<feature type="coiled-coil region" evidence="2">
    <location>
        <begin position="156"/>
        <end position="190"/>
    </location>
</feature>
<keyword evidence="6" id="KW-1185">Reference proteome</keyword>
<organism evidence="5 6">
    <name type="scientific">Naumovozyma castellii</name>
    <name type="common">Yeast</name>
    <name type="synonym">Saccharomyces castellii</name>
    <dbReference type="NCBI Taxonomy" id="27288"/>
    <lineage>
        <taxon>Eukaryota</taxon>
        <taxon>Fungi</taxon>
        <taxon>Dikarya</taxon>
        <taxon>Ascomycota</taxon>
        <taxon>Saccharomycotina</taxon>
        <taxon>Saccharomycetes</taxon>
        <taxon>Saccharomycetales</taxon>
        <taxon>Saccharomycetaceae</taxon>
        <taxon>Naumovozyma</taxon>
    </lineage>
</organism>
<reference evidence="6" key="1">
    <citation type="journal article" date="2011" name="Proc. Natl. Acad. Sci. U.S.A.">
        <title>Evolutionary erosion of yeast sex chromosomes by mating-type switching accidents.</title>
        <authorList>
            <person name="Gordon J.L."/>
            <person name="Armisen D."/>
            <person name="Proux-Wera E."/>
            <person name="Oheigeartaigh S.S."/>
            <person name="Byrne K.P."/>
            <person name="Wolfe K.H."/>
        </authorList>
    </citation>
    <scope>NUCLEOTIDE SEQUENCE [LARGE SCALE GENOMIC DNA]</scope>
    <source>
        <strain evidence="6">ATCC 76901 / BCRC 22586 / CBS 4309 / NBRC 1992 / NRRL Y-12630</strain>
    </source>
</reference>
<dbReference type="eggNOG" id="KOG2846">
    <property type="taxonomic scope" value="Eukaryota"/>
</dbReference>
<evidence type="ECO:0000259" key="4">
    <source>
        <dbReference type="Pfam" id="PF10058"/>
    </source>
</evidence>
<dbReference type="InParanoid" id="G0V6U1"/>
<dbReference type="FunCoup" id="G0V6U1">
    <property type="interactions" value="37"/>
</dbReference>
<evidence type="ECO:0000313" key="6">
    <source>
        <dbReference type="Proteomes" id="UP000001640"/>
    </source>
</evidence>
<feature type="compositionally biased region" description="Polar residues" evidence="3">
    <location>
        <begin position="260"/>
        <end position="275"/>
    </location>
</feature>
<dbReference type="AlphaFoldDB" id="G0V6U1"/>
<comment type="domain">
    <text evidence="1">The C4-type zinc finger motif is necessary both for its ER three-way tubular junction localization and formation.</text>
</comment>
<dbReference type="STRING" id="1064592.G0V6U1"/>
<dbReference type="EMBL" id="HE576752">
    <property type="protein sequence ID" value="CCC67187.1"/>
    <property type="molecule type" value="Genomic_DNA"/>
</dbReference>
<sequence length="275" mass="31512">MFSAIGRAIGFKDASSSKNLVQKYTQDLSEITSQIHELERTLQSRQQLLNSFQSYLTYYGSSIIVCLVAYFYWSQTLMQVRSITWFILSLGLLVGIKLMSYKVDTWLRGRQQRRLSKLRAVHQQKLDKLKQDTNFHETNSIIQRFSSGANQSEDAMTLMDEELKLKYDELNNLKNELHQLQLENGKDAQNEKSKKKNDIWFDKVIGVLAGGNDLSNIPKPVICSNCKRHAGSYRLINKPLQYVCPFCGVTTTDKAESPTIEHSSQESTKTNVKEL</sequence>
<keyword evidence="1" id="KW-0479">Metal-binding</keyword>
<feature type="domain" description="Lunapark zinc ribbon" evidence="4">
    <location>
        <begin position="200"/>
        <end position="250"/>
    </location>
</feature>
<keyword evidence="1" id="KW-0472">Membrane</keyword>
<dbReference type="GO" id="GO:0006999">
    <property type="term" value="P:nuclear pore organization"/>
    <property type="evidence" value="ECO:0007669"/>
    <property type="project" value="EnsemblFungi"/>
</dbReference>
<dbReference type="GeneID" id="96900668"/>
<protein>
    <recommendedName>
        <fullName evidence="1">Endoplasmic reticulum junction formation protein lunapark</fullName>
    </recommendedName>
</protein>
<dbReference type="Pfam" id="PF10058">
    <property type="entry name" value="Zn_ribbon_10"/>
    <property type="match status" value="1"/>
</dbReference>
<dbReference type="OrthoDB" id="1725934at2759"/>
<keyword evidence="2" id="KW-0175">Coiled coil</keyword>
<dbReference type="GO" id="GO:0098826">
    <property type="term" value="C:endoplasmic reticulum tubular network membrane"/>
    <property type="evidence" value="ECO:0007669"/>
    <property type="project" value="UniProtKB-UniRule"/>
</dbReference>
<gene>
    <name evidence="5" type="primary">NCAS0A06290</name>
    <name evidence="5" type="ordered locus">NCAS_0A06290</name>
</gene>
<dbReference type="InterPro" id="IPR040115">
    <property type="entry name" value="Lnp"/>
</dbReference>
<dbReference type="OMA" id="ILFKWAL"/>
<keyword evidence="1" id="KW-0256">Endoplasmic reticulum</keyword>
<dbReference type="InterPro" id="IPR019273">
    <property type="entry name" value="Lunapark_Znf"/>
</dbReference>
<feature type="coiled-coil region" evidence="2">
    <location>
        <begin position="21"/>
        <end position="48"/>
    </location>
</feature>
<name>G0V6U1_NAUCA</name>
<dbReference type="GO" id="GO:0034976">
    <property type="term" value="P:response to endoplasmic reticulum stress"/>
    <property type="evidence" value="ECO:0007669"/>
    <property type="project" value="EnsemblFungi"/>
</dbReference>
<dbReference type="GO" id="GO:0071788">
    <property type="term" value="P:endoplasmic reticulum tubular network maintenance"/>
    <property type="evidence" value="ECO:0007669"/>
    <property type="project" value="UniProtKB-UniRule"/>
</dbReference>
<comment type="similarity">
    <text evidence="1">Belongs to the lunapark family.</text>
</comment>
<dbReference type="Proteomes" id="UP000001640">
    <property type="component" value="Chromosome 1"/>
</dbReference>
<evidence type="ECO:0000313" key="5">
    <source>
        <dbReference type="EMBL" id="CCC67187.1"/>
    </source>
</evidence>
<dbReference type="KEGG" id="ncs:NCAS_0A06290"/>
<reference key="2">
    <citation type="submission" date="2011-08" db="EMBL/GenBank/DDBJ databases">
        <title>Genome sequence of Naumovozyma castellii.</title>
        <authorList>
            <person name="Gordon J.L."/>
            <person name="Armisen D."/>
            <person name="Proux-Wera E."/>
            <person name="OhEigeartaigh S.S."/>
            <person name="Byrne K.P."/>
            <person name="Wolfe K.H."/>
        </authorList>
    </citation>
    <scope>NUCLEOTIDE SEQUENCE</scope>
    <source>
        <strain>Type strain:CBS 4309</strain>
    </source>
</reference>
<keyword evidence="1" id="KW-1133">Transmembrane helix</keyword>
<dbReference type="GO" id="GO:0061709">
    <property type="term" value="P:reticulophagy"/>
    <property type="evidence" value="ECO:0007669"/>
    <property type="project" value="EnsemblFungi"/>
</dbReference>
<keyword evidence="1" id="KW-0812">Transmembrane</keyword>
<feature type="transmembrane region" description="Helical" evidence="1">
    <location>
        <begin position="55"/>
        <end position="73"/>
    </location>
</feature>
<keyword evidence="1" id="KW-0863">Zinc-finger</keyword>
<evidence type="ECO:0000256" key="3">
    <source>
        <dbReference type="SAM" id="MobiDB-lite"/>
    </source>
</evidence>
<dbReference type="HOGENOM" id="CLU_089708_0_0_1"/>
<feature type="region of interest" description="Disordered" evidence="3">
    <location>
        <begin position="255"/>
        <end position="275"/>
    </location>
</feature>
<proteinExistence type="inferred from homology"/>
<dbReference type="GO" id="GO:0008270">
    <property type="term" value="F:zinc ion binding"/>
    <property type="evidence" value="ECO:0007669"/>
    <property type="project" value="UniProtKB-KW"/>
</dbReference>
<evidence type="ECO:0000256" key="2">
    <source>
        <dbReference type="SAM" id="Coils"/>
    </source>
</evidence>
<dbReference type="RefSeq" id="XP_003673570.1">
    <property type="nucleotide sequence ID" value="XM_003673522.1"/>
</dbReference>